<protein>
    <recommendedName>
        <fullName evidence="9">NACHT domain-containing protein</fullName>
    </recommendedName>
</protein>
<reference evidence="7 8" key="1">
    <citation type="submission" date="2020-03" db="EMBL/GenBank/DDBJ databases">
        <title>Draft Genome Sequence of Cudoniella acicularis.</title>
        <authorList>
            <person name="Buettner E."/>
            <person name="Kellner H."/>
        </authorList>
    </citation>
    <scope>NUCLEOTIDE SEQUENCE [LARGE SCALE GENOMIC DNA]</scope>
    <source>
        <strain evidence="7 8">DSM 108380</strain>
    </source>
</reference>
<dbReference type="PANTHER" id="PTHR10039">
    <property type="entry name" value="AMELOGENIN"/>
    <property type="match status" value="1"/>
</dbReference>
<keyword evidence="1" id="KW-0677">Repeat</keyword>
<dbReference type="InterPro" id="IPR002110">
    <property type="entry name" value="Ankyrin_rpt"/>
</dbReference>
<gene>
    <name evidence="7" type="ORF">G7Y89_g1421</name>
</gene>
<feature type="domain" description="GPI inositol-deacylase winged helix" evidence="5">
    <location>
        <begin position="527"/>
        <end position="602"/>
    </location>
</feature>
<feature type="compositionally biased region" description="Low complexity" evidence="3">
    <location>
        <begin position="958"/>
        <end position="968"/>
    </location>
</feature>
<dbReference type="EMBL" id="JAAMPI010000055">
    <property type="protein sequence ID" value="KAF4636667.1"/>
    <property type="molecule type" value="Genomic_DNA"/>
</dbReference>
<dbReference type="InterPro" id="IPR031352">
    <property type="entry name" value="SesA"/>
</dbReference>
<feature type="region of interest" description="Disordered" evidence="3">
    <location>
        <begin position="886"/>
        <end position="976"/>
    </location>
</feature>
<dbReference type="SUPFAM" id="SSF52540">
    <property type="entry name" value="P-loop containing nucleoside triphosphate hydrolases"/>
    <property type="match status" value="1"/>
</dbReference>
<dbReference type="Pfam" id="PF24883">
    <property type="entry name" value="NPHP3_N"/>
    <property type="match status" value="1"/>
</dbReference>
<dbReference type="Pfam" id="PF12796">
    <property type="entry name" value="Ank_2"/>
    <property type="match status" value="1"/>
</dbReference>
<feature type="compositionally biased region" description="Low complexity" evidence="3">
    <location>
        <begin position="886"/>
        <end position="899"/>
    </location>
</feature>
<dbReference type="Gene3D" id="3.40.50.300">
    <property type="entry name" value="P-loop containing nucleotide triphosphate hydrolases"/>
    <property type="match status" value="1"/>
</dbReference>
<accession>A0A8H4RY79</accession>
<dbReference type="Gene3D" id="1.25.40.20">
    <property type="entry name" value="Ankyrin repeat-containing domain"/>
    <property type="match status" value="1"/>
</dbReference>
<dbReference type="Pfam" id="PF17107">
    <property type="entry name" value="SesA"/>
    <property type="match status" value="1"/>
</dbReference>
<feature type="repeat" description="ANK" evidence="2">
    <location>
        <begin position="692"/>
        <end position="717"/>
    </location>
</feature>
<comment type="caution">
    <text evidence="7">The sequence shown here is derived from an EMBL/GenBank/DDBJ whole genome shotgun (WGS) entry which is preliminary data.</text>
</comment>
<evidence type="ECO:0000256" key="1">
    <source>
        <dbReference type="ARBA" id="ARBA00022737"/>
    </source>
</evidence>
<feature type="compositionally biased region" description="Low complexity" evidence="3">
    <location>
        <begin position="919"/>
        <end position="932"/>
    </location>
</feature>
<name>A0A8H4RY79_9HELO</name>
<evidence type="ECO:0000313" key="7">
    <source>
        <dbReference type="EMBL" id="KAF4636667.1"/>
    </source>
</evidence>
<evidence type="ECO:0000256" key="3">
    <source>
        <dbReference type="SAM" id="MobiDB-lite"/>
    </source>
</evidence>
<dbReference type="OrthoDB" id="195446at2759"/>
<dbReference type="InterPro" id="IPR036770">
    <property type="entry name" value="Ankyrin_rpt-contain_sf"/>
</dbReference>
<evidence type="ECO:0000259" key="6">
    <source>
        <dbReference type="Pfam" id="PF24883"/>
    </source>
</evidence>
<feature type="domain" description="NACHT-NTPase and P-loop NTPases N-terminal" evidence="4">
    <location>
        <begin position="84"/>
        <end position="200"/>
    </location>
</feature>
<keyword evidence="8" id="KW-1185">Reference proteome</keyword>
<dbReference type="PROSITE" id="PS50297">
    <property type="entry name" value="ANK_REP_REGION"/>
    <property type="match status" value="2"/>
</dbReference>
<dbReference type="PANTHER" id="PTHR10039:SF15">
    <property type="entry name" value="NACHT DOMAIN-CONTAINING PROTEIN"/>
    <property type="match status" value="1"/>
</dbReference>
<dbReference type="InterPro" id="IPR027417">
    <property type="entry name" value="P-loop_NTPase"/>
</dbReference>
<feature type="compositionally biased region" description="Gly residues" evidence="3">
    <location>
        <begin position="900"/>
        <end position="912"/>
    </location>
</feature>
<feature type="repeat" description="ANK" evidence="2">
    <location>
        <begin position="787"/>
        <end position="819"/>
    </location>
</feature>
<feature type="domain" description="Nephrocystin 3-like N-terminal" evidence="6">
    <location>
        <begin position="250"/>
        <end position="415"/>
    </location>
</feature>
<dbReference type="InterPro" id="IPR054471">
    <property type="entry name" value="GPIID_WHD"/>
</dbReference>
<evidence type="ECO:0000259" key="5">
    <source>
        <dbReference type="Pfam" id="PF22939"/>
    </source>
</evidence>
<dbReference type="Proteomes" id="UP000566819">
    <property type="component" value="Unassembled WGS sequence"/>
</dbReference>
<organism evidence="7 8">
    <name type="scientific">Cudoniella acicularis</name>
    <dbReference type="NCBI Taxonomy" id="354080"/>
    <lineage>
        <taxon>Eukaryota</taxon>
        <taxon>Fungi</taxon>
        <taxon>Dikarya</taxon>
        <taxon>Ascomycota</taxon>
        <taxon>Pezizomycotina</taxon>
        <taxon>Leotiomycetes</taxon>
        <taxon>Helotiales</taxon>
        <taxon>Tricladiaceae</taxon>
        <taxon>Cudoniella</taxon>
    </lineage>
</organism>
<dbReference type="Pfam" id="PF22939">
    <property type="entry name" value="WHD_GPIID"/>
    <property type="match status" value="1"/>
</dbReference>
<sequence>MADQSPYASLTWPAHQAQVCLTSSEFRLVRPSADNVWKAIRATPLRSPLSSILTPLGLPSRVLLAELCLTVTMSFGFSVGDFIAAIELANKIRKDFVGAPKHFKDVSDEVRGLSIILQDVDIVISEQELNDQQKKDLKDIIDACRNVLGELERTLHKYSELEPGQRGISQRVKRVWKRLTWEPDDVRELRSRITSNVTLLNSFSERFSRDNIVKLVQHQDDQERRAILDWLTPIDYAHEQNDFISRRQEGTGQWLLDSAEYQAWLKTSKQTLFCPGIPGAGKTILTSIVVSDLCNRFRGNGTIGIAYIYCNFRRQDEQKAESLLASLLRQLCQEKPRLVDNVKTLYDRHSDRRTRPLLDEILGFLQSVAVTYLRVFILVDALDECQISDGCRQRFLSGLFNLQSKCGVNLFATSRSISSIEEEFEGDIMLEIRASEEDVRRYLDGHMFQLPRFVVRSVELQEEIKTGIVKAVDGMFLLAQLHLESLTGKRAPKAVRAALKGLATGSRAYDHAYQDAMERINGQIKDQEELAKQVLSWITCAKRPLTTTELQHALGVEVGESELDEENFPQIEDIISICAGLVTVDKESSIIRLVHYTTQEYFNRTRDIWFPNTETYITTICVTYLSFNEFESGTCQNDKEFEGRLWSSRLYDYVSHNWGHHARKASTLIPEVISFLKKKKLTWKHRAKRYWLASFSGDIDVVKLLLDKGADTDLKDDRYGRTPLSRAVENGKEAIVKLLLATNSVEPDSKDRIGRTPLFYGVKNGNRASIELLLATSRVDVDSKDYYNSTSLSIAARMGHRDIVALLLARCCGFNVKDNLGRTPLWWSRRYAHPEITDLLLEKYRENSTTSQENDFPVTTISVLSDKGSGYCDVFLEYSGSFASVPGTSSRRSYYTTPYRGGGPGPQGGGRGSMPQYPPARGSSYGRSPSPGQFRGAGPQWFDFDDDMNLGWQGPANYGGRQPAPQGQPRGGRRGRYYGVRIEDDPQNGSTRPLPILREPQPGTVAWQVDQRTRGGTIFHFSNRERIWRPEEHEVGKELTVERERGTGPGQTMWVRGHVHLRGDGRHIWMPIRDENNDFIEGSGDEDDGFGDDNGDDMHDPRCQGGPGGPG</sequence>
<proteinExistence type="predicted"/>
<feature type="repeat" description="ANK" evidence="2">
    <location>
        <begin position="719"/>
        <end position="740"/>
    </location>
</feature>
<dbReference type="InterPro" id="IPR056884">
    <property type="entry name" value="NPHP3-like_N"/>
</dbReference>
<evidence type="ECO:0000256" key="2">
    <source>
        <dbReference type="PROSITE-ProRule" id="PRU00023"/>
    </source>
</evidence>
<feature type="compositionally biased region" description="Acidic residues" evidence="3">
    <location>
        <begin position="1083"/>
        <end position="1095"/>
    </location>
</feature>
<dbReference type="AlphaFoldDB" id="A0A8H4RY79"/>
<evidence type="ECO:0000313" key="8">
    <source>
        <dbReference type="Proteomes" id="UP000566819"/>
    </source>
</evidence>
<evidence type="ECO:0000259" key="4">
    <source>
        <dbReference type="Pfam" id="PF17107"/>
    </source>
</evidence>
<feature type="region of interest" description="Disordered" evidence="3">
    <location>
        <begin position="1077"/>
        <end position="1111"/>
    </location>
</feature>
<dbReference type="PROSITE" id="PS50088">
    <property type="entry name" value="ANK_REPEAT"/>
    <property type="match status" value="3"/>
</dbReference>
<keyword evidence="2" id="KW-0040">ANK repeat</keyword>
<evidence type="ECO:0008006" key="9">
    <source>
        <dbReference type="Google" id="ProtNLM"/>
    </source>
</evidence>
<dbReference type="SMART" id="SM00248">
    <property type="entry name" value="ANK"/>
    <property type="match status" value="5"/>
</dbReference>
<dbReference type="SUPFAM" id="SSF48403">
    <property type="entry name" value="Ankyrin repeat"/>
    <property type="match status" value="1"/>
</dbReference>